<accession>A0ACC0TYK0</accession>
<dbReference type="EMBL" id="JAGFNK010000301">
    <property type="protein sequence ID" value="KAI9453507.1"/>
    <property type="molecule type" value="Genomic_DNA"/>
</dbReference>
<proteinExistence type="predicted"/>
<organism evidence="1 2">
    <name type="scientific">Russula earlei</name>
    <dbReference type="NCBI Taxonomy" id="71964"/>
    <lineage>
        <taxon>Eukaryota</taxon>
        <taxon>Fungi</taxon>
        <taxon>Dikarya</taxon>
        <taxon>Basidiomycota</taxon>
        <taxon>Agaricomycotina</taxon>
        <taxon>Agaricomycetes</taxon>
        <taxon>Russulales</taxon>
        <taxon>Russulaceae</taxon>
        <taxon>Russula</taxon>
    </lineage>
</organism>
<name>A0ACC0TYK0_9AGAM</name>
<evidence type="ECO:0000313" key="2">
    <source>
        <dbReference type="Proteomes" id="UP001207468"/>
    </source>
</evidence>
<comment type="caution">
    <text evidence="1">The sequence shown here is derived from an EMBL/GenBank/DDBJ whole genome shotgun (WGS) entry which is preliminary data.</text>
</comment>
<keyword evidence="2" id="KW-1185">Reference proteome</keyword>
<feature type="non-terminal residue" evidence="1">
    <location>
        <position position="156"/>
    </location>
</feature>
<evidence type="ECO:0000313" key="1">
    <source>
        <dbReference type="EMBL" id="KAI9453507.1"/>
    </source>
</evidence>
<keyword evidence="1" id="KW-0378">Hydrolase</keyword>
<sequence length="156" mass="17875">MFIIINNSQLIIRTALFNRLAIIAALFLFSGCAGRKAYLFTSFHEPATDGLRLLYSKDGYHWKDYDTVFLKPEVGADTNKHVMRDPSMVQGPDGTFHLVWTSDWTGGNGFGYANSKDLLHWSKERYIDVMKNEPTVVNVWAPELFYDEDGKQYIIV</sequence>
<reference evidence="1" key="1">
    <citation type="submission" date="2021-03" db="EMBL/GenBank/DDBJ databases">
        <title>Evolutionary priming and transition to the ectomycorrhizal habit in an iconic lineage of mushroom-forming fungi: is preadaptation a requirement?</title>
        <authorList>
            <consortium name="DOE Joint Genome Institute"/>
            <person name="Looney B.P."/>
            <person name="Miyauchi S."/>
            <person name="Morin E."/>
            <person name="Drula E."/>
            <person name="Courty P.E."/>
            <person name="Chicoki N."/>
            <person name="Fauchery L."/>
            <person name="Kohler A."/>
            <person name="Kuo A."/>
            <person name="LaButti K."/>
            <person name="Pangilinan J."/>
            <person name="Lipzen A."/>
            <person name="Riley R."/>
            <person name="Andreopoulos W."/>
            <person name="He G."/>
            <person name="Johnson J."/>
            <person name="Barry K.W."/>
            <person name="Grigoriev I.V."/>
            <person name="Nagy L."/>
            <person name="Hibbett D."/>
            <person name="Henrissat B."/>
            <person name="Matheny P.B."/>
            <person name="Labbe J."/>
            <person name="Martin A.F."/>
        </authorList>
    </citation>
    <scope>NUCLEOTIDE SEQUENCE</scope>
    <source>
        <strain evidence="1">BPL698</strain>
    </source>
</reference>
<protein>
    <submittedName>
        <fullName evidence="1">Glycosyl hydrolase</fullName>
    </submittedName>
</protein>
<gene>
    <name evidence="1" type="ORF">F5148DRAFT_985502</name>
</gene>
<dbReference type="Proteomes" id="UP001207468">
    <property type="component" value="Unassembled WGS sequence"/>
</dbReference>